<comment type="caution">
    <text evidence="5">The sequence shown here is derived from an EMBL/GenBank/DDBJ whole genome shotgun (WGS) entry which is preliminary data.</text>
</comment>
<reference evidence="5 6" key="1">
    <citation type="journal article" date="2010" name="Int. J. Syst. Evol. Microbiol.">
        <title>Bacillus horneckiae sp. nov., isolated from a spacecraft-assembly clean room.</title>
        <authorList>
            <person name="Vaishampayan P."/>
            <person name="Probst A."/>
            <person name="Krishnamurthi S."/>
            <person name="Ghosh S."/>
            <person name="Osman S."/>
            <person name="McDowall A."/>
            <person name="Ruckmani A."/>
            <person name="Mayilraj S."/>
            <person name="Venkateswaran K."/>
        </authorList>
    </citation>
    <scope>NUCLEOTIDE SEQUENCE [LARGE SCALE GENOMIC DNA]</scope>
    <source>
        <strain evidence="6">1PO1SC</strain>
    </source>
</reference>
<gene>
    <name evidence="5" type="ORF">CWS20_07395</name>
</gene>
<dbReference type="Pfam" id="PF00005">
    <property type="entry name" value="ABC_tran"/>
    <property type="match status" value="1"/>
</dbReference>
<dbReference type="SUPFAM" id="SSF52540">
    <property type="entry name" value="P-loop containing nucleoside triphosphate hydrolases"/>
    <property type="match status" value="1"/>
</dbReference>
<keyword evidence="2" id="KW-0547">Nucleotide-binding</keyword>
<keyword evidence="6" id="KW-1185">Reference proteome</keyword>
<evidence type="ECO:0000313" key="5">
    <source>
        <dbReference type="EMBL" id="PKG29683.1"/>
    </source>
</evidence>
<dbReference type="PANTHER" id="PTHR42939:SF1">
    <property type="entry name" value="ABC TRANSPORTER ATP-BINDING PROTEIN ALBC-RELATED"/>
    <property type="match status" value="1"/>
</dbReference>
<dbReference type="InterPro" id="IPR027417">
    <property type="entry name" value="P-loop_NTPase"/>
</dbReference>
<dbReference type="AlphaFoldDB" id="A0A2N0ZJL1"/>
<feature type="domain" description="ABC transporter" evidence="4">
    <location>
        <begin position="4"/>
        <end position="229"/>
    </location>
</feature>
<dbReference type="SMART" id="SM00382">
    <property type="entry name" value="AAA"/>
    <property type="match status" value="1"/>
</dbReference>
<evidence type="ECO:0000256" key="3">
    <source>
        <dbReference type="ARBA" id="ARBA00022840"/>
    </source>
</evidence>
<accession>A0A2N0ZJL1</accession>
<dbReference type="RefSeq" id="WP_066192794.1">
    <property type="nucleotide sequence ID" value="NZ_JARMMB010000020.1"/>
</dbReference>
<evidence type="ECO:0000256" key="2">
    <source>
        <dbReference type="ARBA" id="ARBA00022741"/>
    </source>
</evidence>
<evidence type="ECO:0000313" key="6">
    <source>
        <dbReference type="Proteomes" id="UP000233343"/>
    </source>
</evidence>
<dbReference type="GO" id="GO:0005524">
    <property type="term" value="F:ATP binding"/>
    <property type="evidence" value="ECO:0007669"/>
    <property type="project" value="UniProtKB-KW"/>
</dbReference>
<evidence type="ECO:0000256" key="1">
    <source>
        <dbReference type="ARBA" id="ARBA00022448"/>
    </source>
</evidence>
<dbReference type="CDD" id="cd03230">
    <property type="entry name" value="ABC_DR_subfamily_A"/>
    <property type="match status" value="1"/>
</dbReference>
<dbReference type="InterPro" id="IPR003593">
    <property type="entry name" value="AAA+_ATPase"/>
</dbReference>
<dbReference type="PANTHER" id="PTHR42939">
    <property type="entry name" value="ABC TRANSPORTER ATP-BINDING PROTEIN ALBC-RELATED"/>
    <property type="match status" value="1"/>
</dbReference>
<dbReference type="GO" id="GO:0016887">
    <property type="term" value="F:ATP hydrolysis activity"/>
    <property type="evidence" value="ECO:0007669"/>
    <property type="project" value="InterPro"/>
</dbReference>
<sequence length="299" mass="33745">MGVIECREVSKKYLRKKALNQLSFTIEENKITGLIGRNGAGKTTLLKLLSGFIKPTSGKIKIFSEKPFDNLTVSVNSILIDDQMAFPTALNLGDILVAASKFYPNWDSKLAEGLLNYFSFKTYQYHNRLSKGQKSTFNMIVGLSSHCPLTMFDEPTTGMDEAVRKDFYRALLKDYIAYPRTILISSHHLEEIEHILEDVLLIKNGECILHQSITDLKEMMIAIQGKKEEVSSLLLNHDVISEQMIGTDYMQKVIKRHEISEDSILSARRSGLEINAVSPSQACLYLTQERKGGIDDVFN</sequence>
<dbReference type="PROSITE" id="PS50893">
    <property type="entry name" value="ABC_TRANSPORTER_2"/>
    <property type="match status" value="1"/>
</dbReference>
<keyword evidence="3 5" id="KW-0067">ATP-binding</keyword>
<evidence type="ECO:0000259" key="4">
    <source>
        <dbReference type="PROSITE" id="PS50893"/>
    </source>
</evidence>
<dbReference type="InterPro" id="IPR051782">
    <property type="entry name" value="ABC_Transporter_VariousFunc"/>
</dbReference>
<dbReference type="Proteomes" id="UP000233343">
    <property type="component" value="Unassembled WGS sequence"/>
</dbReference>
<keyword evidence="1" id="KW-0813">Transport</keyword>
<dbReference type="InterPro" id="IPR003439">
    <property type="entry name" value="ABC_transporter-like_ATP-bd"/>
</dbReference>
<protein>
    <submittedName>
        <fullName evidence="5">ABC transporter ATP-binding protein</fullName>
    </submittedName>
</protein>
<proteinExistence type="predicted"/>
<organism evidence="5 6">
    <name type="scientific">Cytobacillus horneckiae</name>
    <dbReference type="NCBI Taxonomy" id="549687"/>
    <lineage>
        <taxon>Bacteria</taxon>
        <taxon>Bacillati</taxon>
        <taxon>Bacillota</taxon>
        <taxon>Bacilli</taxon>
        <taxon>Bacillales</taxon>
        <taxon>Bacillaceae</taxon>
        <taxon>Cytobacillus</taxon>
    </lineage>
</organism>
<dbReference type="EMBL" id="PISD01000013">
    <property type="protein sequence ID" value="PKG29683.1"/>
    <property type="molecule type" value="Genomic_DNA"/>
</dbReference>
<name>A0A2N0ZJL1_9BACI</name>
<dbReference type="Gene3D" id="3.40.50.300">
    <property type="entry name" value="P-loop containing nucleotide triphosphate hydrolases"/>
    <property type="match status" value="1"/>
</dbReference>